<evidence type="ECO:0000259" key="2">
    <source>
        <dbReference type="Pfam" id="PF14977"/>
    </source>
</evidence>
<feature type="region of interest" description="Disordered" evidence="1">
    <location>
        <begin position="614"/>
        <end position="647"/>
    </location>
</feature>
<dbReference type="InterPro" id="IPR029281">
    <property type="entry name" value="FAM194_C"/>
</dbReference>
<protein>
    <recommendedName>
        <fullName evidence="2">FAM194 C-terminal domain-containing protein</fullName>
    </recommendedName>
</protein>
<dbReference type="EMBL" id="NIVC01001711">
    <property type="protein sequence ID" value="PAA64825.1"/>
    <property type="molecule type" value="Genomic_DNA"/>
</dbReference>
<dbReference type="PANTHER" id="PTHR23093">
    <property type="entry name" value="SIMILAR TO CHROMOSOME 3 OPEN READING FRAME 20"/>
    <property type="match status" value="1"/>
</dbReference>
<dbReference type="OrthoDB" id="527209at2759"/>
<evidence type="ECO:0000313" key="3">
    <source>
        <dbReference type="EMBL" id="PAA64825.1"/>
    </source>
</evidence>
<feature type="compositionally biased region" description="Low complexity" evidence="1">
    <location>
        <begin position="88"/>
        <end position="116"/>
    </location>
</feature>
<sequence length="647" mass="71474">MDQECLVQGISDPVSAVMKGFDGRELSIMSLATQTEWSWIEDMRLRQQSDQQSVKSEPGNAESGRKEADVIEVQSGAGGSSQRKRGGPRSSRSSMRSGRSGGSSQSGRLGRSRAGGLTIPAYPEPRVDDEFGVLLVQDDDSDLSDTNVKGDSLVNSGSSKNAGLETVDTAEAVGVADEEPAADNGLLPSVGPPQILQYLRESQIPVEEAFPGLSLDLGAVSMREGDSCDFCGRPIQALPSREDQASRSPEQLYCCAEFRKLLEFALQYQTRLLHQQQQTESGLIDVAPHPHFGSRGKKSAQERERMREEAEKRRKLLQQERQRRAAEAAQATAQARKREQVSVEADMGRQMRTINYSLSSMRCLEEGWTLRAPSPLGDGVSEWQIYDFDMDEITDLAAGLGITPRGTPTDLLEKFYPNGKKFVTMFADRTGNVFYPSGRLAILISRPADRPNNLLHIVLDDKPPGRARLLGVFDNIGRGTAYFRDGGIRINYDRFNGLDLDQQGSKKRHWHWHSTGQPAAQAPHIHAPPFQPISLALNKTVGLRLAARDSIYLSFVTASRSCKINVGARIKIHQSMEAAPPQPQLSPLDLYLSEALTRIGSLLEKLTLLSTYPHHPRPEKVPSSLRLESQRQRNLANRTKLGLERAN</sequence>
<dbReference type="PANTHER" id="PTHR23093:SF18">
    <property type="entry name" value="GLUTAMATE RICH 6"/>
    <property type="match status" value="1"/>
</dbReference>
<comment type="caution">
    <text evidence="3">The sequence shown here is derived from an EMBL/GenBank/DDBJ whole genome shotgun (WGS) entry which is preliminary data.</text>
</comment>
<name>A0A267ETE8_9PLAT</name>
<dbReference type="AlphaFoldDB" id="A0A267ETE8"/>
<reference evidence="3 4" key="1">
    <citation type="submission" date="2017-06" db="EMBL/GenBank/DDBJ databases">
        <title>A platform for efficient transgenesis in Macrostomum lignano, a flatworm model organism for stem cell research.</title>
        <authorList>
            <person name="Berezikov E."/>
        </authorList>
    </citation>
    <scope>NUCLEOTIDE SEQUENCE [LARGE SCALE GENOMIC DNA]</scope>
    <source>
        <strain evidence="3">DV1</strain>
        <tissue evidence="3">Whole organism</tissue>
    </source>
</reference>
<evidence type="ECO:0000256" key="1">
    <source>
        <dbReference type="SAM" id="MobiDB-lite"/>
    </source>
</evidence>
<feature type="region of interest" description="Disordered" evidence="1">
    <location>
        <begin position="284"/>
        <end position="343"/>
    </location>
</feature>
<dbReference type="Proteomes" id="UP000215902">
    <property type="component" value="Unassembled WGS sequence"/>
</dbReference>
<accession>A0A267ETE8</accession>
<gene>
    <name evidence="3" type="ORF">BOX15_Mlig030731g3</name>
</gene>
<evidence type="ECO:0000313" key="4">
    <source>
        <dbReference type="Proteomes" id="UP000215902"/>
    </source>
</evidence>
<dbReference type="Pfam" id="PF14977">
    <property type="entry name" value="FAM194"/>
    <property type="match status" value="1"/>
</dbReference>
<feature type="region of interest" description="Disordered" evidence="1">
    <location>
        <begin position="44"/>
        <end position="124"/>
    </location>
</feature>
<dbReference type="STRING" id="282301.A0A267ETE8"/>
<feature type="domain" description="FAM194 C-terminal" evidence="2">
    <location>
        <begin position="410"/>
        <end position="620"/>
    </location>
</feature>
<keyword evidence="4" id="KW-1185">Reference proteome</keyword>
<proteinExistence type="predicted"/>
<feature type="compositionally biased region" description="Basic and acidic residues" evidence="1">
    <location>
        <begin position="299"/>
        <end position="326"/>
    </location>
</feature>
<organism evidence="3 4">
    <name type="scientific">Macrostomum lignano</name>
    <dbReference type="NCBI Taxonomy" id="282301"/>
    <lineage>
        <taxon>Eukaryota</taxon>
        <taxon>Metazoa</taxon>
        <taxon>Spiralia</taxon>
        <taxon>Lophotrochozoa</taxon>
        <taxon>Platyhelminthes</taxon>
        <taxon>Rhabditophora</taxon>
        <taxon>Macrostomorpha</taxon>
        <taxon>Macrostomida</taxon>
        <taxon>Macrostomidae</taxon>
        <taxon>Macrostomum</taxon>
    </lineage>
</organism>